<reference evidence="2 3" key="1">
    <citation type="submission" date="2022-10" db="EMBL/GenBank/DDBJ databases">
        <title>Xanthomonas sp. H13-6.</title>
        <authorList>
            <person name="Liu X."/>
            <person name="Deng Z."/>
            <person name="Jiang Y."/>
            <person name="Yu T."/>
            <person name="Ai J."/>
        </authorList>
    </citation>
    <scope>NUCLEOTIDE SEQUENCE [LARGE SCALE GENOMIC DNA]</scope>
    <source>
        <strain evidence="2 3">H13-6</strain>
    </source>
</reference>
<gene>
    <name evidence="2" type="ORF">OK345_01820</name>
</gene>
<evidence type="ECO:0000313" key="3">
    <source>
        <dbReference type="Proteomes" id="UP001209922"/>
    </source>
</evidence>
<comment type="caution">
    <text evidence="2">The sequence shown here is derived from an EMBL/GenBank/DDBJ whole genome shotgun (WGS) entry which is preliminary data.</text>
</comment>
<name>A0ABT3JST3_9XANT</name>
<keyword evidence="3" id="KW-1185">Reference proteome</keyword>
<dbReference type="InterPro" id="IPR019052">
    <property type="entry name" value="DUF2383"/>
</dbReference>
<dbReference type="Proteomes" id="UP001209922">
    <property type="component" value="Unassembled WGS sequence"/>
</dbReference>
<dbReference type="Pfam" id="PF09537">
    <property type="entry name" value="DUF2383"/>
    <property type="match status" value="1"/>
</dbReference>
<dbReference type="Gene3D" id="1.20.1260.10">
    <property type="match status" value="1"/>
</dbReference>
<organism evidence="2 3">
    <name type="scientific">Xanthomonas chitinilytica</name>
    <dbReference type="NCBI Taxonomy" id="2989819"/>
    <lineage>
        <taxon>Bacteria</taxon>
        <taxon>Pseudomonadati</taxon>
        <taxon>Pseudomonadota</taxon>
        <taxon>Gammaproteobacteria</taxon>
        <taxon>Lysobacterales</taxon>
        <taxon>Lysobacteraceae</taxon>
        <taxon>Xanthomonas</taxon>
    </lineage>
</organism>
<evidence type="ECO:0000313" key="2">
    <source>
        <dbReference type="EMBL" id="MCW4471244.1"/>
    </source>
</evidence>
<dbReference type="NCBIfam" id="TIGR02284">
    <property type="entry name" value="PA2169 family four-helix-bundle protein"/>
    <property type="match status" value="1"/>
</dbReference>
<protein>
    <submittedName>
        <fullName evidence="2">PA2169 family four-helix-bundle protein</fullName>
    </submittedName>
</protein>
<sequence length="153" mass="16492">MSPRNAVDTLGGLLAIVRDGERFYLDAAGRVEDAALAALFVRIAAAKSALMARLEETVHAAGGEPAGQGTLSGSLRQGYARLRAALGDRDHRYVVELEALEEHLQQAFEAVAADPRTPDAARDAVLRVLPDVRAAREVIHQRRRLMEHPPPAG</sequence>
<dbReference type="EMBL" id="JAPCHY010000001">
    <property type="protein sequence ID" value="MCW4471244.1"/>
    <property type="molecule type" value="Genomic_DNA"/>
</dbReference>
<feature type="domain" description="DUF2383" evidence="1">
    <location>
        <begin position="6"/>
        <end position="111"/>
    </location>
</feature>
<dbReference type="InterPro" id="IPR011971">
    <property type="entry name" value="CHP02284"/>
</dbReference>
<accession>A0ABT3JST3</accession>
<evidence type="ECO:0000259" key="1">
    <source>
        <dbReference type="Pfam" id="PF09537"/>
    </source>
</evidence>
<dbReference type="InterPro" id="IPR012347">
    <property type="entry name" value="Ferritin-like"/>
</dbReference>
<dbReference type="RefSeq" id="WP_265126181.1">
    <property type="nucleotide sequence ID" value="NZ_JAPCHY010000001.1"/>
</dbReference>
<proteinExistence type="predicted"/>